<keyword evidence="1" id="KW-0812">Transmembrane</keyword>
<protein>
    <submittedName>
        <fullName evidence="2">Uncharacterized protein</fullName>
    </submittedName>
</protein>
<evidence type="ECO:0000313" key="2">
    <source>
        <dbReference type="EMBL" id="QOS24648.1"/>
    </source>
</evidence>
<dbReference type="AlphaFoldDB" id="A0A7M1WCZ8"/>
<sequence length="46" mass="5494">MGIYLTLKKERGRIEGCLSMIIVFIKIRVLLLKFKSPQSLRKRLRF</sequence>
<keyword evidence="1" id="KW-1133">Transmembrane helix</keyword>
<organism evidence="2">
    <name type="scientific">Vibrio parahaemolyticus</name>
    <dbReference type="NCBI Taxonomy" id="670"/>
    <lineage>
        <taxon>Bacteria</taxon>
        <taxon>Pseudomonadati</taxon>
        <taxon>Pseudomonadota</taxon>
        <taxon>Gammaproteobacteria</taxon>
        <taxon>Vibrionales</taxon>
        <taxon>Vibrionaceae</taxon>
        <taxon>Vibrio</taxon>
    </lineage>
</organism>
<dbReference type="EMBL" id="MT898274">
    <property type="protein sequence ID" value="QOS24648.1"/>
    <property type="molecule type" value="Genomic_DNA"/>
</dbReference>
<feature type="transmembrane region" description="Helical" evidence="1">
    <location>
        <begin position="12"/>
        <end position="34"/>
    </location>
</feature>
<gene>
    <name evidence="2" type="ORF">VP358_00006</name>
</gene>
<keyword evidence="1" id="KW-0472">Membrane</keyword>
<reference evidence="2" key="1">
    <citation type="submission" date="2020-08" db="EMBL/GenBank/DDBJ databases">
        <title>Genetic structure, function and evolution of capsule biosynthesis loci in Vibrio parahaemolyticus.</title>
        <authorList>
            <person name="Li L."/>
            <person name="Bian S."/>
        </authorList>
    </citation>
    <scope>NUCLEOTIDE SEQUENCE</scope>
    <source>
        <strain evidence="2">VP358</strain>
    </source>
</reference>
<evidence type="ECO:0000256" key="1">
    <source>
        <dbReference type="SAM" id="Phobius"/>
    </source>
</evidence>
<proteinExistence type="predicted"/>
<name>A0A7M1WCZ8_VIBPH</name>
<accession>A0A7M1WCZ8</accession>